<dbReference type="EMBL" id="SDIL01000029">
    <property type="protein sequence ID" value="RXK39575.1"/>
    <property type="molecule type" value="Genomic_DNA"/>
</dbReference>
<comment type="caution">
    <text evidence="2">The sequence shown here is derived from an EMBL/GenBank/DDBJ whole genome shotgun (WGS) entry which is preliminary data.</text>
</comment>
<gene>
    <name evidence="2" type="ORF">M231_03077</name>
</gene>
<proteinExistence type="predicted"/>
<protein>
    <submittedName>
        <fullName evidence="2">Uncharacterized protein</fullName>
    </submittedName>
</protein>
<dbReference type="AlphaFoldDB" id="A0A4Q1BNW2"/>
<evidence type="ECO:0000313" key="3">
    <source>
        <dbReference type="Proteomes" id="UP000289152"/>
    </source>
</evidence>
<sequence>MSDEETSNSEVEDGRSEVATIVGSLVETESKDRGTHDDEEVSEIHVGSSVSVLLISTDHSNDSDDPTASLPQETVDKLVGITSDLNLLIFLLHVSVNVTDAIFTHIETSVIGLLTSLSQLPEEVQEFFDTCSEEIHNLSTESRIVTLKTWQIRSCVILSIHNSRVMPEPPLPKQYIKECKLVDDQLRSMPIRST</sequence>
<accession>A0A4Q1BNW2</accession>
<reference evidence="2 3" key="1">
    <citation type="submission" date="2016-06" db="EMBL/GenBank/DDBJ databases">
        <title>Evolution of pathogenesis and genome organization in the Tremellales.</title>
        <authorList>
            <person name="Cuomo C."/>
            <person name="Litvintseva A."/>
            <person name="Heitman J."/>
            <person name="Chen Y."/>
            <person name="Sun S."/>
            <person name="Springer D."/>
            <person name="Dromer F."/>
            <person name="Young S."/>
            <person name="Zeng Q."/>
            <person name="Chapman S."/>
            <person name="Gujja S."/>
            <person name="Saif S."/>
            <person name="Birren B."/>
        </authorList>
    </citation>
    <scope>NUCLEOTIDE SEQUENCE [LARGE SCALE GENOMIC DNA]</scope>
    <source>
        <strain evidence="2 3">ATCC 28783</strain>
    </source>
</reference>
<dbReference type="Proteomes" id="UP000289152">
    <property type="component" value="Unassembled WGS sequence"/>
</dbReference>
<keyword evidence="3" id="KW-1185">Reference proteome</keyword>
<dbReference type="VEuPathDB" id="FungiDB:TREMEDRAFT_63034"/>
<evidence type="ECO:0000313" key="2">
    <source>
        <dbReference type="EMBL" id="RXK39575.1"/>
    </source>
</evidence>
<name>A0A4Q1BNW2_TREME</name>
<evidence type="ECO:0000256" key="1">
    <source>
        <dbReference type="SAM" id="MobiDB-lite"/>
    </source>
</evidence>
<organism evidence="2 3">
    <name type="scientific">Tremella mesenterica</name>
    <name type="common">Jelly fungus</name>
    <dbReference type="NCBI Taxonomy" id="5217"/>
    <lineage>
        <taxon>Eukaryota</taxon>
        <taxon>Fungi</taxon>
        <taxon>Dikarya</taxon>
        <taxon>Basidiomycota</taxon>
        <taxon>Agaricomycotina</taxon>
        <taxon>Tremellomycetes</taxon>
        <taxon>Tremellales</taxon>
        <taxon>Tremellaceae</taxon>
        <taxon>Tremella</taxon>
    </lineage>
</organism>
<feature type="region of interest" description="Disordered" evidence="1">
    <location>
        <begin position="1"/>
        <end position="42"/>
    </location>
</feature>
<feature type="compositionally biased region" description="Acidic residues" evidence="1">
    <location>
        <begin position="1"/>
        <end position="11"/>
    </location>
</feature>
<dbReference type="InParanoid" id="A0A4Q1BNW2"/>